<protein>
    <recommendedName>
        <fullName evidence="3">RNase H type-1 domain-containing protein</fullName>
    </recommendedName>
</protein>
<keyword evidence="2" id="KW-1185">Reference proteome</keyword>
<accession>A0ABR0N7E0</accession>
<reference evidence="1 2" key="1">
    <citation type="submission" date="2023-03" db="EMBL/GenBank/DDBJ databases">
        <title>WGS of Gossypium arboreum.</title>
        <authorList>
            <person name="Yu D."/>
        </authorList>
    </citation>
    <scope>NUCLEOTIDE SEQUENCE [LARGE SCALE GENOMIC DNA]</scope>
    <source>
        <tissue evidence="1">Leaf</tissue>
    </source>
</reference>
<dbReference type="EMBL" id="JARKNE010000011">
    <property type="protein sequence ID" value="KAK5785742.1"/>
    <property type="molecule type" value="Genomic_DNA"/>
</dbReference>
<comment type="caution">
    <text evidence="1">The sequence shown here is derived from an EMBL/GenBank/DDBJ whole genome shotgun (WGS) entry which is preliminary data.</text>
</comment>
<evidence type="ECO:0008006" key="3">
    <source>
        <dbReference type="Google" id="ProtNLM"/>
    </source>
</evidence>
<dbReference type="Proteomes" id="UP001358586">
    <property type="component" value="Chromosome 11"/>
</dbReference>
<name>A0ABR0N7E0_GOSAR</name>
<evidence type="ECO:0000313" key="1">
    <source>
        <dbReference type="EMBL" id="KAK5785742.1"/>
    </source>
</evidence>
<organism evidence="1 2">
    <name type="scientific">Gossypium arboreum</name>
    <name type="common">Tree cotton</name>
    <name type="synonym">Gossypium nanking</name>
    <dbReference type="NCBI Taxonomy" id="29729"/>
    <lineage>
        <taxon>Eukaryota</taxon>
        <taxon>Viridiplantae</taxon>
        <taxon>Streptophyta</taxon>
        <taxon>Embryophyta</taxon>
        <taxon>Tracheophyta</taxon>
        <taxon>Spermatophyta</taxon>
        <taxon>Magnoliopsida</taxon>
        <taxon>eudicotyledons</taxon>
        <taxon>Gunneridae</taxon>
        <taxon>Pentapetalae</taxon>
        <taxon>rosids</taxon>
        <taxon>malvids</taxon>
        <taxon>Malvales</taxon>
        <taxon>Malvaceae</taxon>
        <taxon>Malvoideae</taxon>
        <taxon>Gossypium</taxon>
    </lineage>
</organism>
<proteinExistence type="predicted"/>
<evidence type="ECO:0000313" key="2">
    <source>
        <dbReference type="Proteomes" id="UP001358586"/>
    </source>
</evidence>
<gene>
    <name evidence="1" type="ORF">PVK06_040358</name>
</gene>
<sequence length="122" mass="13900">MGVGSVTAFVFESVSAFVSESKYAYVSDYENTFKFAVKAIQECCSEGSTSALIRRIHQILSQENQWFLKHIPRENNYYADYIAKLAFVSEEDLRLYDSPPDEVLDFLKSDKEGLFTPLGFSL</sequence>